<dbReference type="PANTHER" id="PTHR46060:SF1">
    <property type="entry name" value="MARINER MOS1 TRANSPOSASE-LIKE PROTEIN"/>
    <property type="match status" value="1"/>
</dbReference>
<dbReference type="InterPro" id="IPR052709">
    <property type="entry name" value="Transposase-MT_Hybrid"/>
</dbReference>
<keyword evidence="3" id="KW-1185">Reference proteome</keyword>
<dbReference type="EMBL" id="CP092867">
    <property type="protein sequence ID" value="UYV68478.1"/>
    <property type="molecule type" value="Genomic_DNA"/>
</dbReference>
<feature type="region of interest" description="Disordered" evidence="1">
    <location>
        <begin position="138"/>
        <end position="161"/>
    </location>
</feature>
<evidence type="ECO:0000313" key="3">
    <source>
        <dbReference type="Proteomes" id="UP001235939"/>
    </source>
</evidence>
<dbReference type="Gene3D" id="3.30.420.10">
    <property type="entry name" value="Ribonuclease H-like superfamily/Ribonuclease H"/>
    <property type="match status" value="1"/>
</dbReference>
<evidence type="ECO:0000256" key="1">
    <source>
        <dbReference type="SAM" id="MobiDB-lite"/>
    </source>
</evidence>
<gene>
    <name evidence="2" type="ORF">LAZ67_5004434</name>
</gene>
<evidence type="ECO:0008006" key="4">
    <source>
        <dbReference type="Google" id="ProtNLM"/>
    </source>
</evidence>
<proteinExistence type="predicted"/>
<dbReference type="InterPro" id="IPR036397">
    <property type="entry name" value="RNaseH_sf"/>
</dbReference>
<dbReference type="Proteomes" id="UP001235939">
    <property type="component" value="Chromosome 05"/>
</dbReference>
<organism evidence="2 3">
    <name type="scientific">Cordylochernes scorpioides</name>
    <dbReference type="NCBI Taxonomy" id="51811"/>
    <lineage>
        <taxon>Eukaryota</taxon>
        <taxon>Metazoa</taxon>
        <taxon>Ecdysozoa</taxon>
        <taxon>Arthropoda</taxon>
        <taxon>Chelicerata</taxon>
        <taxon>Arachnida</taxon>
        <taxon>Pseudoscorpiones</taxon>
        <taxon>Cheliferoidea</taxon>
        <taxon>Chernetidae</taxon>
        <taxon>Cordylochernes</taxon>
    </lineage>
</organism>
<dbReference type="PANTHER" id="PTHR46060">
    <property type="entry name" value="MARINER MOS1 TRANSPOSASE-LIKE PROTEIN"/>
    <property type="match status" value="1"/>
</dbReference>
<accession>A0ABY6KI21</accession>
<reference evidence="2 3" key="1">
    <citation type="submission" date="2022-01" db="EMBL/GenBank/DDBJ databases">
        <title>A chromosomal length assembly of Cordylochernes scorpioides.</title>
        <authorList>
            <person name="Zeh D."/>
            <person name="Zeh J."/>
        </authorList>
    </citation>
    <scope>NUCLEOTIDE SEQUENCE [LARGE SCALE GENOMIC DNA]</scope>
    <source>
        <strain evidence="2">IN4F17</strain>
        <tissue evidence="2">Whole Body</tissue>
    </source>
</reference>
<protein>
    <recommendedName>
        <fullName evidence="4">Histone-lysine N-methyltransferase SETMAR</fullName>
    </recommendedName>
</protein>
<name>A0ABY6KI21_9ARAC</name>
<evidence type="ECO:0000313" key="2">
    <source>
        <dbReference type="EMBL" id="UYV68478.1"/>
    </source>
</evidence>
<feature type="compositionally biased region" description="Basic and acidic residues" evidence="1">
    <location>
        <begin position="148"/>
        <end position="159"/>
    </location>
</feature>
<sequence length="185" mass="21932">MGWTLMPHPAYNPDLAPSDFYLFGKLKDSLRVRTFENDEMLLHEVRGRFRKQDTAFYQSAFVSWKERWTKCVQREGERFLQRPHASCPILFLIIQYRLNTEHYTWKIRKDKLQDDTAIYLRQEQTINDKKDDFPIDDTTTKPLFTPQEKGHKGTRDKVPRLRGNPWHVRSMSITTIIASCGSQLP</sequence>